<dbReference type="Gene3D" id="3.90.550.10">
    <property type="entry name" value="Spore Coat Polysaccharide Biosynthesis Protein SpsA, Chain A"/>
    <property type="match status" value="1"/>
</dbReference>
<dbReference type="EMBL" id="FQUM01000007">
    <property type="protein sequence ID" value="SHF63810.1"/>
    <property type="molecule type" value="Genomic_DNA"/>
</dbReference>
<dbReference type="AlphaFoldDB" id="A0A1M5DA95"/>
<keyword evidence="2" id="KW-0808">Transferase</keyword>
<accession>A0A1M5DA95</accession>
<dbReference type="GO" id="GO:0016740">
    <property type="term" value="F:transferase activity"/>
    <property type="evidence" value="ECO:0007669"/>
    <property type="project" value="UniProtKB-KW"/>
</dbReference>
<dbReference type="SUPFAM" id="SSF53448">
    <property type="entry name" value="Nucleotide-diphospho-sugar transferases"/>
    <property type="match status" value="1"/>
</dbReference>
<dbReference type="STRING" id="1484053.SAMN05444274_1075"/>
<proteinExistence type="predicted"/>
<dbReference type="OrthoDB" id="1041945at2"/>
<name>A0A1M5DA95_9BACT</name>
<evidence type="ECO:0000313" key="3">
    <source>
        <dbReference type="Proteomes" id="UP000184164"/>
    </source>
</evidence>
<dbReference type="RefSeq" id="WP_073002638.1">
    <property type="nucleotide sequence ID" value="NZ_FQUM01000007.1"/>
</dbReference>
<feature type="domain" description="Glycosyltransferase 2-like" evidence="1">
    <location>
        <begin position="6"/>
        <end position="165"/>
    </location>
</feature>
<organism evidence="2 3">
    <name type="scientific">Mariniphaga anaerophila</name>
    <dbReference type="NCBI Taxonomy" id="1484053"/>
    <lineage>
        <taxon>Bacteria</taxon>
        <taxon>Pseudomonadati</taxon>
        <taxon>Bacteroidota</taxon>
        <taxon>Bacteroidia</taxon>
        <taxon>Marinilabiliales</taxon>
        <taxon>Prolixibacteraceae</taxon>
        <taxon>Mariniphaga</taxon>
    </lineage>
</organism>
<dbReference type="Proteomes" id="UP000184164">
    <property type="component" value="Unassembled WGS sequence"/>
</dbReference>
<dbReference type="Pfam" id="PF00535">
    <property type="entry name" value="Glycos_transf_2"/>
    <property type="match status" value="1"/>
</dbReference>
<evidence type="ECO:0000259" key="1">
    <source>
        <dbReference type="Pfam" id="PF00535"/>
    </source>
</evidence>
<reference evidence="2 3" key="1">
    <citation type="submission" date="2016-11" db="EMBL/GenBank/DDBJ databases">
        <authorList>
            <person name="Jaros S."/>
            <person name="Januszkiewicz K."/>
            <person name="Wedrychowicz H."/>
        </authorList>
    </citation>
    <scope>NUCLEOTIDE SEQUENCE [LARGE SCALE GENOMIC DNA]</scope>
    <source>
        <strain evidence="2 3">DSM 26910</strain>
    </source>
</reference>
<keyword evidence="3" id="KW-1185">Reference proteome</keyword>
<evidence type="ECO:0000313" key="2">
    <source>
        <dbReference type="EMBL" id="SHF63810.1"/>
    </source>
</evidence>
<dbReference type="InterPro" id="IPR029044">
    <property type="entry name" value="Nucleotide-diphossugar_trans"/>
</dbReference>
<dbReference type="InterPro" id="IPR001173">
    <property type="entry name" value="Glyco_trans_2-like"/>
</dbReference>
<sequence length="236" mass="27395">MTEAIVITPVKDSPTTTIETIDAICQSDYNIEYYVYNDFSQKETRQMLVEAQQQLNFNLIHLEDITNTPSPNYKLVLEMAQTMAIEKRKPLIIVESDVVVKPDTLRQLIQLVNTKKDAGMVGAITVDKQGNYNFPYTFEKTKSDKTIETSHSLSFCCTCISLQFLEKFSFKELSANKDWFDVTISRQSKKAGYINYLAKGIEVLHLPHSSRPWKNLKYTNPLLYYYRKLIHKRDRI</sequence>
<protein>
    <submittedName>
        <fullName evidence="2">Glycosyl transferase family 2</fullName>
    </submittedName>
</protein>
<gene>
    <name evidence="2" type="ORF">SAMN05444274_1075</name>
</gene>